<organism evidence="2 3">
    <name type="scientific">Nannocystis exedens</name>
    <dbReference type="NCBI Taxonomy" id="54"/>
    <lineage>
        <taxon>Bacteria</taxon>
        <taxon>Pseudomonadati</taxon>
        <taxon>Myxococcota</taxon>
        <taxon>Polyangia</taxon>
        <taxon>Nannocystales</taxon>
        <taxon>Nannocystaceae</taxon>
        <taxon>Nannocystis</taxon>
    </lineage>
</organism>
<feature type="domain" description="DUF6891" evidence="1">
    <location>
        <begin position="123"/>
        <end position="224"/>
    </location>
</feature>
<protein>
    <recommendedName>
        <fullName evidence="1">DUF6891 domain-containing protein</fullName>
    </recommendedName>
</protein>
<dbReference type="InterPro" id="IPR001680">
    <property type="entry name" value="WD40_rpt"/>
</dbReference>
<dbReference type="InterPro" id="IPR011044">
    <property type="entry name" value="Quino_amine_DH_bsu"/>
</dbReference>
<evidence type="ECO:0000313" key="2">
    <source>
        <dbReference type="EMBL" id="SFF32679.1"/>
    </source>
</evidence>
<evidence type="ECO:0000259" key="1">
    <source>
        <dbReference type="Pfam" id="PF21831"/>
    </source>
</evidence>
<dbReference type="AlphaFoldDB" id="A0A1I2HRZ7"/>
<dbReference type="Proteomes" id="UP000199400">
    <property type="component" value="Unassembled WGS sequence"/>
</dbReference>
<dbReference type="Pfam" id="PF00400">
    <property type="entry name" value="WD40"/>
    <property type="match status" value="1"/>
</dbReference>
<proteinExistence type="predicted"/>
<evidence type="ECO:0000313" key="3">
    <source>
        <dbReference type="Proteomes" id="UP000199400"/>
    </source>
</evidence>
<dbReference type="SUPFAM" id="SSF50969">
    <property type="entry name" value="YVTN repeat-like/Quinoprotein amine dehydrogenase"/>
    <property type="match status" value="1"/>
</dbReference>
<dbReference type="Pfam" id="PF21831">
    <property type="entry name" value="DUF6891"/>
    <property type="match status" value="1"/>
</dbReference>
<keyword evidence="3" id="KW-1185">Reference proteome</keyword>
<dbReference type="InterPro" id="IPR015943">
    <property type="entry name" value="WD40/YVTN_repeat-like_dom_sf"/>
</dbReference>
<dbReference type="STRING" id="54.SAMN02745121_08172"/>
<accession>A0A1I2HRZ7</accession>
<reference evidence="3" key="1">
    <citation type="submission" date="2016-10" db="EMBL/GenBank/DDBJ databases">
        <authorList>
            <person name="Varghese N."/>
            <person name="Submissions S."/>
        </authorList>
    </citation>
    <scope>NUCLEOTIDE SEQUENCE [LARGE SCALE GENOMIC DNA]</scope>
    <source>
        <strain evidence="3">ATCC 25963</strain>
    </source>
</reference>
<sequence>MVGAGILCRVTITRTLLKRILREIDGLDVFPAVDDAMLAEFSPRDEGEGHGFVYWSRAADQAFDKKGALIRPLPMWWGTSRAELQMAFARRKLVVRIEASDVPRDDYAEHGTLVLSPRSEAASADLLRLLDVFAALAKREVLALACAGSTQSAGWEIVAERERDPEQTAVFWHEQSHDAFDAVGRLTSRLHLYWRGDAGRVCDALVEAGFTVERPKSDTQSIVVLPPDNPSPDIERFADALVANPVVAAAKPARKARASAGPFAPLHRYRGPDRTKPIHRLRFDPTGAWLVVAQSPHYGGPEHLLSRVDVATGERQRTFAADCDAWECGGIDFLPDGRLVFSLQDRGVRVKVWEPAGDVERELACEKFSPGSSVALSSIDAGGTTLAVTTGTDVSLRTVGPPGAEAWPERARVSGAPAKAYPVALLAPDGRHVLWGDFGGEEIRWIDVASGRKLWKAHPLGVPYSGGAMDELRFDPAGEHLVALCRHGGWADEGQSLQSYALADGKPAHAALEKASKGVTAFAFHPDGARVAIGKLDGHVVLLAYPGGELLASQKVLDKKGRVTAIAFDPTGARMAVGSEKGELAVLAVPARA</sequence>
<gene>
    <name evidence="2" type="ORF">SAMN02745121_08172</name>
</gene>
<dbReference type="InterPro" id="IPR054186">
    <property type="entry name" value="DUF6891"/>
</dbReference>
<dbReference type="Gene3D" id="2.130.10.10">
    <property type="entry name" value="YVTN repeat-like/Quinoprotein amine dehydrogenase"/>
    <property type="match status" value="2"/>
</dbReference>
<dbReference type="EMBL" id="FOMX01000047">
    <property type="protein sequence ID" value="SFF32679.1"/>
    <property type="molecule type" value="Genomic_DNA"/>
</dbReference>
<name>A0A1I2HRZ7_9BACT</name>